<dbReference type="PANTHER" id="PTHR36974">
    <property type="entry name" value="MEMBRANE PROTEIN-RELATED"/>
    <property type="match status" value="1"/>
</dbReference>
<dbReference type="AlphaFoldDB" id="A0A382QFI9"/>
<protein>
    <recommendedName>
        <fullName evidence="3">DoxX family protein</fullName>
    </recommendedName>
</protein>
<feature type="transmembrane region" description="Helical" evidence="1">
    <location>
        <begin position="45"/>
        <end position="62"/>
    </location>
</feature>
<evidence type="ECO:0008006" key="3">
    <source>
        <dbReference type="Google" id="ProtNLM"/>
    </source>
</evidence>
<proteinExistence type="predicted"/>
<keyword evidence="1" id="KW-0812">Transmembrane</keyword>
<gene>
    <name evidence="2" type="ORF">METZ01_LOCUS336236</name>
</gene>
<dbReference type="PANTHER" id="PTHR36974:SF1">
    <property type="entry name" value="DOXX FAMILY MEMBRANE PROTEIN"/>
    <property type="match status" value="1"/>
</dbReference>
<accession>A0A382QFI9</accession>
<dbReference type="EMBL" id="UINC01113636">
    <property type="protein sequence ID" value="SVC83382.1"/>
    <property type="molecule type" value="Genomic_DNA"/>
</dbReference>
<evidence type="ECO:0000256" key="1">
    <source>
        <dbReference type="SAM" id="Phobius"/>
    </source>
</evidence>
<keyword evidence="1" id="KW-0472">Membrane</keyword>
<organism evidence="2">
    <name type="scientific">marine metagenome</name>
    <dbReference type="NCBI Taxonomy" id="408172"/>
    <lineage>
        <taxon>unclassified sequences</taxon>
        <taxon>metagenomes</taxon>
        <taxon>ecological metagenomes</taxon>
    </lineage>
</organism>
<keyword evidence="1" id="KW-1133">Transmembrane helix</keyword>
<name>A0A382QFI9_9ZZZZ</name>
<sequence>MNILKYISIYIMSILYIYVGINHFIDTKSFLIIIPPYLQTIGLEIIYLSGIFEIILGILLIIPKYRKIASYGIILLLIAVYPANIYLAFNEEPQNLMGISSFMASWVRLPLQFVFLGLAYWHSKDN</sequence>
<reference evidence="2" key="1">
    <citation type="submission" date="2018-05" db="EMBL/GenBank/DDBJ databases">
        <authorList>
            <person name="Lanie J.A."/>
            <person name="Ng W.-L."/>
            <person name="Kazmierczak K.M."/>
            <person name="Andrzejewski T.M."/>
            <person name="Davidsen T.M."/>
            <person name="Wayne K.J."/>
            <person name="Tettelin H."/>
            <person name="Glass J.I."/>
            <person name="Rusch D."/>
            <person name="Podicherti R."/>
            <person name="Tsui H.-C.T."/>
            <person name="Winkler M.E."/>
        </authorList>
    </citation>
    <scope>NUCLEOTIDE SEQUENCE</scope>
</reference>
<feature type="transmembrane region" description="Helical" evidence="1">
    <location>
        <begin position="7"/>
        <end position="25"/>
    </location>
</feature>
<evidence type="ECO:0000313" key="2">
    <source>
        <dbReference type="EMBL" id="SVC83382.1"/>
    </source>
</evidence>
<feature type="transmembrane region" description="Helical" evidence="1">
    <location>
        <begin position="101"/>
        <end position="121"/>
    </location>
</feature>
<feature type="transmembrane region" description="Helical" evidence="1">
    <location>
        <begin position="69"/>
        <end position="89"/>
    </location>
</feature>